<evidence type="ECO:0000313" key="4">
    <source>
        <dbReference type="Proteomes" id="UP000237771"/>
    </source>
</evidence>
<evidence type="ECO:0000313" key="1">
    <source>
        <dbReference type="EMBL" id="PRZ21573.1"/>
    </source>
</evidence>
<accession>A0A1M5R229</accession>
<reference evidence="2" key="2">
    <citation type="submission" date="2016-11" db="EMBL/GenBank/DDBJ databases">
        <authorList>
            <person name="Jaros S."/>
            <person name="Januszkiewicz K."/>
            <person name="Wedrychowicz H."/>
        </authorList>
    </citation>
    <scope>NUCLEOTIDE SEQUENCE [LARGE SCALE GENOMIC DNA]</scope>
    <source>
        <strain evidence="2">DSM 19729</strain>
    </source>
</reference>
<evidence type="ECO:0000313" key="2">
    <source>
        <dbReference type="EMBL" id="SHH20136.1"/>
    </source>
</evidence>
<dbReference type="Proteomes" id="UP000237771">
    <property type="component" value="Unassembled WGS sequence"/>
</dbReference>
<reference evidence="1 4" key="3">
    <citation type="submission" date="2018-03" db="EMBL/GenBank/DDBJ databases">
        <title>Genomic Encyclopedia of Archaeal and Bacterial Type Strains, Phase II (KMG-II): from individual species to whole genera.</title>
        <authorList>
            <person name="Goeker M."/>
        </authorList>
    </citation>
    <scope>NUCLEOTIDE SEQUENCE [LARGE SCALE GENOMIC DNA]</scope>
    <source>
        <strain evidence="1 4">DSM 17797</strain>
    </source>
</reference>
<dbReference type="EMBL" id="FQWO01000009">
    <property type="protein sequence ID" value="SHH20136.1"/>
    <property type="molecule type" value="Genomic_DNA"/>
</dbReference>
<gene>
    <name evidence="1" type="ORF">BC624_10811</name>
    <name evidence="2" type="ORF">SAMN05443373_10911</name>
</gene>
<dbReference type="STRING" id="280093.SAMN05443373_10911"/>
<evidence type="ECO:0000313" key="3">
    <source>
        <dbReference type="Proteomes" id="UP000184384"/>
    </source>
</evidence>
<proteinExistence type="predicted"/>
<reference evidence="3" key="1">
    <citation type="submission" date="2016-11" db="EMBL/GenBank/DDBJ databases">
        <authorList>
            <person name="Varghese N."/>
            <person name="Submissions S."/>
        </authorList>
    </citation>
    <scope>NUCLEOTIDE SEQUENCE [LARGE SCALE GENOMIC DNA]</scope>
    <source>
        <strain evidence="3">DSM 19729</strain>
    </source>
</reference>
<keyword evidence="4" id="KW-1185">Reference proteome</keyword>
<organism evidence="2 3">
    <name type="scientific">Flavobacterium granuli</name>
    <dbReference type="NCBI Taxonomy" id="280093"/>
    <lineage>
        <taxon>Bacteria</taxon>
        <taxon>Pseudomonadati</taxon>
        <taxon>Bacteroidota</taxon>
        <taxon>Flavobacteriia</taxon>
        <taxon>Flavobacteriales</taxon>
        <taxon>Flavobacteriaceae</taxon>
        <taxon>Flavobacterium</taxon>
    </lineage>
</organism>
<name>A0A1M5R229_9FLAO</name>
<sequence length="46" mass="5233">MSIIKSPRYVLLFFGLFFSVLSVIYDASGADDLLAEQIVILVNKYY</sequence>
<dbReference type="Proteomes" id="UP000184384">
    <property type="component" value="Unassembled WGS sequence"/>
</dbReference>
<dbReference type="AlphaFoldDB" id="A0A1M5R229"/>
<protein>
    <submittedName>
        <fullName evidence="2">Uncharacterized protein</fullName>
    </submittedName>
</protein>
<dbReference type="EMBL" id="PVUB01000008">
    <property type="protein sequence ID" value="PRZ21573.1"/>
    <property type="molecule type" value="Genomic_DNA"/>
</dbReference>